<evidence type="ECO:0000256" key="1">
    <source>
        <dbReference type="ARBA" id="ARBA00023125"/>
    </source>
</evidence>
<dbReference type="EMBL" id="CP016076">
    <property type="protein sequence ID" value="APU13178.1"/>
    <property type="molecule type" value="Genomic_DNA"/>
</dbReference>
<dbReference type="PROSITE" id="PS50977">
    <property type="entry name" value="HTH_TETR_2"/>
    <property type="match status" value="1"/>
</dbReference>
<dbReference type="InterPro" id="IPR001647">
    <property type="entry name" value="HTH_TetR"/>
</dbReference>
<dbReference type="AlphaFoldDB" id="A0AAC9PQM5"/>
<accession>A0AAC9PQM5</accession>
<dbReference type="PANTHER" id="PTHR30055:SF226">
    <property type="entry name" value="HTH-TYPE TRANSCRIPTIONAL REGULATOR PKSA"/>
    <property type="match status" value="1"/>
</dbReference>
<dbReference type="KEGG" id="acad:UA74_05510"/>
<name>A0AAC9PQM5_9PSEU</name>
<reference evidence="5" key="1">
    <citation type="submission" date="2016-06" db="EMBL/GenBank/DDBJ databases">
        <title>Complete genome sequence of Actinoalloteichus fjordicus DSM 46855 (=ADI127-17), type strain of the new species Actinoalloteichus fjordicus.</title>
        <authorList>
            <person name="Ruckert C."/>
            <person name="Nouioui I."/>
            <person name="Willmese J."/>
            <person name="van Wezel G."/>
            <person name="Klenk H.-P."/>
            <person name="Kalinowski J."/>
            <person name="Zotchev S.B."/>
        </authorList>
    </citation>
    <scope>NUCLEOTIDE SEQUENCE [LARGE SCALE GENOMIC DNA]</scope>
    <source>
        <strain evidence="5">ADI127-7</strain>
    </source>
</reference>
<organism evidence="4 5">
    <name type="scientific">Actinoalloteichus fjordicus</name>
    <dbReference type="NCBI Taxonomy" id="1612552"/>
    <lineage>
        <taxon>Bacteria</taxon>
        <taxon>Bacillati</taxon>
        <taxon>Actinomycetota</taxon>
        <taxon>Actinomycetes</taxon>
        <taxon>Pseudonocardiales</taxon>
        <taxon>Pseudonocardiaceae</taxon>
        <taxon>Actinoalloteichus</taxon>
    </lineage>
</organism>
<evidence type="ECO:0000259" key="3">
    <source>
        <dbReference type="PROSITE" id="PS50977"/>
    </source>
</evidence>
<keyword evidence="1 2" id="KW-0238">DNA-binding</keyword>
<dbReference type="InterPro" id="IPR009057">
    <property type="entry name" value="Homeodomain-like_sf"/>
</dbReference>
<dbReference type="InterPro" id="IPR050109">
    <property type="entry name" value="HTH-type_TetR-like_transc_reg"/>
</dbReference>
<dbReference type="Pfam" id="PF17929">
    <property type="entry name" value="TetR_C_34"/>
    <property type="match status" value="1"/>
</dbReference>
<feature type="DNA-binding region" description="H-T-H motif" evidence="2">
    <location>
        <begin position="49"/>
        <end position="68"/>
    </location>
</feature>
<dbReference type="Pfam" id="PF00440">
    <property type="entry name" value="TetR_N"/>
    <property type="match status" value="1"/>
</dbReference>
<dbReference type="SUPFAM" id="SSF46689">
    <property type="entry name" value="Homeodomain-like"/>
    <property type="match status" value="1"/>
</dbReference>
<evidence type="ECO:0000313" key="4">
    <source>
        <dbReference type="EMBL" id="APU13178.1"/>
    </source>
</evidence>
<gene>
    <name evidence="4" type="ORF">UA74_05510</name>
</gene>
<dbReference type="GO" id="GO:0003700">
    <property type="term" value="F:DNA-binding transcription factor activity"/>
    <property type="evidence" value="ECO:0007669"/>
    <property type="project" value="TreeGrafter"/>
</dbReference>
<protein>
    <submittedName>
        <fullName evidence="4">Transcriptional regulator, TetR family</fullName>
    </submittedName>
</protein>
<dbReference type="GO" id="GO:0000976">
    <property type="term" value="F:transcription cis-regulatory region binding"/>
    <property type="evidence" value="ECO:0007669"/>
    <property type="project" value="TreeGrafter"/>
</dbReference>
<sequence length="241" mass="26538">MSTDHRYRKVAAMMAFQRARSEENREIRRQAILDTATQMLGQMSVNDISLNELSRRSLLAKSAILRYFESREAVLLELLDRAWTRWTAELADQLPTGDPAEKPVRQRCDELASTLTRSLGLRPELCDLLSAQAGVLEHNVSPEVARRYKKAAVTNVAALADLTHAQLPELGETTGTLCGQIIMAAGAVWVSCLPSASMLAAYEIDPELAKFRLPFESTLHTMLTTLITGSLALAPSEGDVD</sequence>
<dbReference type="InterPro" id="IPR041483">
    <property type="entry name" value="TetR_C_34"/>
</dbReference>
<dbReference type="Proteomes" id="UP000185511">
    <property type="component" value="Chromosome"/>
</dbReference>
<evidence type="ECO:0000256" key="2">
    <source>
        <dbReference type="PROSITE-ProRule" id="PRU00335"/>
    </source>
</evidence>
<feature type="domain" description="HTH tetR-type" evidence="3">
    <location>
        <begin position="26"/>
        <end position="86"/>
    </location>
</feature>
<keyword evidence="5" id="KW-1185">Reference proteome</keyword>
<dbReference type="PANTHER" id="PTHR30055">
    <property type="entry name" value="HTH-TYPE TRANSCRIPTIONAL REGULATOR RUTR"/>
    <property type="match status" value="1"/>
</dbReference>
<dbReference type="Gene3D" id="1.10.357.10">
    <property type="entry name" value="Tetracycline Repressor, domain 2"/>
    <property type="match status" value="1"/>
</dbReference>
<evidence type="ECO:0000313" key="5">
    <source>
        <dbReference type="Proteomes" id="UP000185511"/>
    </source>
</evidence>
<proteinExistence type="predicted"/>